<organism evidence="1 2">
    <name type="scientific">Daphnia magna</name>
    <dbReference type="NCBI Taxonomy" id="35525"/>
    <lineage>
        <taxon>Eukaryota</taxon>
        <taxon>Metazoa</taxon>
        <taxon>Ecdysozoa</taxon>
        <taxon>Arthropoda</taxon>
        <taxon>Crustacea</taxon>
        <taxon>Branchiopoda</taxon>
        <taxon>Diplostraca</taxon>
        <taxon>Cladocera</taxon>
        <taxon>Anomopoda</taxon>
        <taxon>Daphniidae</taxon>
        <taxon>Daphnia</taxon>
    </lineage>
</organism>
<dbReference type="Proteomes" id="UP001234178">
    <property type="component" value="Unassembled WGS sequence"/>
</dbReference>
<gene>
    <name evidence="1" type="ORF">OUZ56_011473</name>
</gene>
<evidence type="ECO:0000313" key="2">
    <source>
        <dbReference type="Proteomes" id="UP001234178"/>
    </source>
</evidence>
<evidence type="ECO:0000313" key="1">
    <source>
        <dbReference type="EMBL" id="KAK4006319.1"/>
    </source>
</evidence>
<accession>A0ABQ9Z077</accession>
<sequence>MNDNLTRYRHVLVEVLECVKKESPNIVIQRKHFNGKYWEFLPYHPELHNAGLYKRIRQHGKLFSRNFMTLDFLAITLEARSFSCFVWTGTLEALMSETNKCLAKKLKRNIDVGYPLRDAEASYLTDPLLLFKGKRMLCGRNRITIEYREGRRGDGHIGQVWVLRFKASNHNNSSPHLESNTDLQHHIKKGYTYAIDNDVLKMPLRRILADRHYFTATRAQSRTSLNQMASFDSGVASSNSEEHCEEINV</sequence>
<reference evidence="1 2" key="1">
    <citation type="journal article" date="2023" name="Nucleic Acids Res.">
        <title>The hologenome of Daphnia magna reveals possible DNA methylation and microbiome-mediated evolution of the host genome.</title>
        <authorList>
            <person name="Chaturvedi A."/>
            <person name="Li X."/>
            <person name="Dhandapani V."/>
            <person name="Marshall H."/>
            <person name="Kissane S."/>
            <person name="Cuenca-Cambronero M."/>
            <person name="Asole G."/>
            <person name="Calvet F."/>
            <person name="Ruiz-Romero M."/>
            <person name="Marangio P."/>
            <person name="Guigo R."/>
            <person name="Rago D."/>
            <person name="Mirbahai L."/>
            <person name="Eastwood N."/>
            <person name="Colbourne J.K."/>
            <person name="Zhou J."/>
            <person name="Mallon E."/>
            <person name="Orsini L."/>
        </authorList>
    </citation>
    <scope>NUCLEOTIDE SEQUENCE [LARGE SCALE GENOMIC DNA]</scope>
    <source>
        <strain evidence="1">LRV0_1</strain>
    </source>
</reference>
<proteinExistence type="predicted"/>
<keyword evidence="2" id="KW-1185">Reference proteome</keyword>
<dbReference type="EMBL" id="JAOYFB010000002">
    <property type="protein sequence ID" value="KAK4006319.1"/>
    <property type="molecule type" value="Genomic_DNA"/>
</dbReference>
<protein>
    <submittedName>
        <fullName evidence="1">Uncharacterized protein</fullName>
    </submittedName>
</protein>
<name>A0ABQ9Z077_9CRUS</name>
<comment type="caution">
    <text evidence="1">The sequence shown here is derived from an EMBL/GenBank/DDBJ whole genome shotgun (WGS) entry which is preliminary data.</text>
</comment>